<proteinExistence type="predicted"/>
<feature type="signal peptide" evidence="1">
    <location>
        <begin position="1"/>
        <end position="19"/>
    </location>
</feature>
<protein>
    <recommendedName>
        <fullName evidence="4">Lipoprotein</fullName>
    </recommendedName>
</protein>
<evidence type="ECO:0000313" key="2">
    <source>
        <dbReference type="EMBL" id="MFC5493680.1"/>
    </source>
</evidence>
<organism evidence="2 3">
    <name type="scientific">Nocardioides caricicola</name>
    <dbReference type="NCBI Taxonomy" id="634770"/>
    <lineage>
        <taxon>Bacteria</taxon>
        <taxon>Bacillati</taxon>
        <taxon>Actinomycetota</taxon>
        <taxon>Actinomycetes</taxon>
        <taxon>Propionibacteriales</taxon>
        <taxon>Nocardioidaceae</taxon>
        <taxon>Nocardioides</taxon>
    </lineage>
</organism>
<dbReference type="PROSITE" id="PS51257">
    <property type="entry name" value="PROKAR_LIPOPROTEIN"/>
    <property type="match status" value="1"/>
</dbReference>
<evidence type="ECO:0000313" key="3">
    <source>
        <dbReference type="Proteomes" id="UP001595956"/>
    </source>
</evidence>
<dbReference type="RefSeq" id="WP_345173138.1">
    <property type="nucleotide sequence ID" value="NZ_BAABFQ010000004.1"/>
</dbReference>
<gene>
    <name evidence="2" type="ORF">ACFPKY_11250</name>
</gene>
<evidence type="ECO:0008006" key="4">
    <source>
        <dbReference type="Google" id="ProtNLM"/>
    </source>
</evidence>
<comment type="caution">
    <text evidence="2">The sequence shown here is derived from an EMBL/GenBank/DDBJ whole genome shotgun (WGS) entry which is preliminary data.</text>
</comment>
<sequence length="130" mass="13573">MRAALVVAALALVLTGSMAGCSGSDEPEASSKDDFCAEFNGLVEDVLGAGVDDQVTAVKDWAADMEDVGVPDEMPDDAERGFALFLDHAADLDEDMGVDDLSRLGADLSDDERADGEAFTGWVQDNCPVG</sequence>
<feature type="chain" id="PRO_5045692560" description="Lipoprotein" evidence="1">
    <location>
        <begin position="20"/>
        <end position="130"/>
    </location>
</feature>
<keyword evidence="1" id="KW-0732">Signal</keyword>
<dbReference type="Proteomes" id="UP001595956">
    <property type="component" value="Unassembled WGS sequence"/>
</dbReference>
<reference evidence="3" key="1">
    <citation type="journal article" date="2019" name="Int. J. Syst. Evol. Microbiol.">
        <title>The Global Catalogue of Microorganisms (GCM) 10K type strain sequencing project: providing services to taxonomists for standard genome sequencing and annotation.</title>
        <authorList>
            <consortium name="The Broad Institute Genomics Platform"/>
            <consortium name="The Broad Institute Genome Sequencing Center for Infectious Disease"/>
            <person name="Wu L."/>
            <person name="Ma J."/>
        </authorList>
    </citation>
    <scope>NUCLEOTIDE SEQUENCE [LARGE SCALE GENOMIC DNA]</scope>
    <source>
        <strain evidence="3">KACC 13778</strain>
    </source>
</reference>
<name>A0ABW0MZY2_9ACTN</name>
<dbReference type="EMBL" id="JBHSMD010000003">
    <property type="protein sequence ID" value="MFC5493680.1"/>
    <property type="molecule type" value="Genomic_DNA"/>
</dbReference>
<accession>A0ABW0MZY2</accession>
<keyword evidence="3" id="KW-1185">Reference proteome</keyword>
<evidence type="ECO:0000256" key="1">
    <source>
        <dbReference type="SAM" id="SignalP"/>
    </source>
</evidence>